<protein>
    <submittedName>
        <fullName evidence="2">Uncharacterized protein</fullName>
    </submittedName>
</protein>
<evidence type="ECO:0000313" key="2">
    <source>
        <dbReference type="EMBL" id="KKL49320.1"/>
    </source>
</evidence>
<comment type="caution">
    <text evidence="2">The sequence shown here is derived from an EMBL/GenBank/DDBJ whole genome shotgun (WGS) entry which is preliminary data.</text>
</comment>
<sequence length="117" mass="12334">FPLAVVAGLASFFSPCAFPLLPAAVTANLKSDAKASPLIVGLVSASGLITLLLLVGLVIALVGQPLGELLQNNLRIIRGVIGVLLLYLAYNQISDKFHFGILEKLTPTGLVILIWML</sequence>
<feature type="transmembrane region" description="Helical" evidence="1">
    <location>
        <begin position="38"/>
        <end position="62"/>
    </location>
</feature>
<keyword evidence="1" id="KW-0812">Transmembrane</keyword>
<dbReference type="EMBL" id="LAZR01032998">
    <property type="protein sequence ID" value="KKL49320.1"/>
    <property type="molecule type" value="Genomic_DNA"/>
</dbReference>
<proteinExistence type="predicted"/>
<keyword evidence="1" id="KW-0472">Membrane</keyword>
<gene>
    <name evidence="2" type="ORF">LCGC14_2316680</name>
</gene>
<accession>A0A0F9EWJ0</accession>
<evidence type="ECO:0000256" key="1">
    <source>
        <dbReference type="SAM" id="Phobius"/>
    </source>
</evidence>
<name>A0A0F9EWJ0_9ZZZZ</name>
<feature type="transmembrane region" description="Helical" evidence="1">
    <location>
        <begin position="74"/>
        <end position="91"/>
    </location>
</feature>
<organism evidence="2">
    <name type="scientific">marine sediment metagenome</name>
    <dbReference type="NCBI Taxonomy" id="412755"/>
    <lineage>
        <taxon>unclassified sequences</taxon>
        <taxon>metagenomes</taxon>
        <taxon>ecological metagenomes</taxon>
    </lineage>
</organism>
<feature type="non-terminal residue" evidence="2">
    <location>
        <position position="1"/>
    </location>
</feature>
<keyword evidence="1" id="KW-1133">Transmembrane helix</keyword>
<reference evidence="2" key="1">
    <citation type="journal article" date="2015" name="Nature">
        <title>Complex archaea that bridge the gap between prokaryotes and eukaryotes.</title>
        <authorList>
            <person name="Spang A."/>
            <person name="Saw J.H."/>
            <person name="Jorgensen S.L."/>
            <person name="Zaremba-Niedzwiedzka K."/>
            <person name="Martijn J."/>
            <person name="Lind A.E."/>
            <person name="van Eijk R."/>
            <person name="Schleper C."/>
            <person name="Guy L."/>
            <person name="Ettema T.J."/>
        </authorList>
    </citation>
    <scope>NUCLEOTIDE SEQUENCE</scope>
</reference>
<dbReference type="AlphaFoldDB" id="A0A0F9EWJ0"/>